<dbReference type="Pfam" id="PF01798">
    <property type="entry name" value="Nop"/>
    <property type="match status" value="1"/>
</dbReference>
<keyword evidence="3" id="KW-0690">Ribosome biogenesis</keyword>
<accession>J7GB29</accession>
<feature type="domain" description="Nop" evidence="6">
    <location>
        <begin position="289"/>
        <end position="398"/>
    </location>
</feature>
<comment type="similarity">
    <text evidence="2">Belongs to the NOP5/NOP56 family.</text>
</comment>
<dbReference type="Proteomes" id="UP000243348">
    <property type="component" value="Nucleomorph 3"/>
</dbReference>
<dbReference type="GO" id="GO:0032040">
    <property type="term" value="C:small-subunit processome"/>
    <property type="evidence" value="ECO:0007669"/>
    <property type="project" value="InterPro"/>
</dbReference>
<geneLocation type="nucleomorph" evidence="7"/>
<dbReference type="GO" id="GO:0031428">
    <property type="term" value="C:box C/D methylation guide snoRNP complex"/>
    <property type="evidence" value="ECO:0007669"/>
    <property type="project" value="InterPro"/>
</dbReference>
<sequence>MYLLYETTSGFFLFFCGDDFSIQIKTLQFENFINNFFEFFKKIKFRAFIPFKTTKNALDNLIYLSKSFASKFLADFLYSQISMVPQTFILGIEEPKLANYIFVNYGISTIANQTVFELIRGIRLHCEKLIQNFISGNPKTIQCGMAHIFSRFKMNLSLQKTDIMIIQSYSLIEQIEKDINFFCMNAIEWYSWHFPELTKILNNNYLYMISVKFIGNKKKINLKKARELCLLIMNEKKGNEIFYAAKTSVGSNILPYDLLMIEKLSTKVILMIEFRNRLSKYLNRKLNIITPNLVAILGENLTGNLITKAGSLYNLAKFPSSTVQILGAEKALFRALKKKGKTPKYGILFNSSFISKTDLKDKGKISRYLANKCSLAIRIDYFSALWTNIYGKKLKNRF</sequence>
<dbReference type="InterPro" id="IPR042239">
    <property type="entry name" value="Nop_C"/>
</dbReference>
<dbReference type="Pfam" id="PF08156">
    <property type="entry name" value="NOP5NT"/>
    <property type="match status" value="1"/>
</dbReference>
<evidence type="ECO:0000256" key="4">
    <source>
        <dbReference type="ARBA" id="ARBA00023242"/>
    </source>
</evidence>
<dbReference type="InterPro" id="IPR012976">
    <property type="entry name" value="NOSIC"/>
</dbReference>
<evidence type="ECO:0000259" key="6">
    <source>
        <dbReference type="PROSITE" id="PS51358"/>
    </source>
</evidence>
<dbReference type="InterPro" id="IPR036070">
    <property type="entry name" value="Nop_dom_sf"/>
</dbReference>
<gene>
    <name evidence="7" type="primary">nop56</name>
    <name evidence="7" type="ORF">CMESO_469</name>
</gene>
<dbReference type="InterPro" id="IPR045056">
    <property type="entry name" value="Nop56/Nop58"/>
</dbReference>
<organism evidence="7 8">
    <name type="scientific">Chroomonas mesostigmatica CCMP1168</name>
    <dbReference type="NCBI Taxonomy" id="1195612"/>
    <lineage>
        <taxon>Eukaryota</taxon>
        <taxon>Cryptophyceae</taxon>
        <taxon>Pyrenomonadales</taxon>
        <taxon>Chroomonadaceae</taxon>
        <taxon>Chroomonas</taxon>
    </lineage>
</organism>
<evidence type="ECO:0000256" key="3">
    <source>
        <dbReference type="ARBA" id="ARBA00022517"/>
    </source>
</evidence>
<name>J7GB29_9CRYP</name>
<keyword evidence="7" id="KW-0542">Nucleomorph</keyword>
<evidence type="ECO:0000256" key="2">
    <source>
        <dbReference type="ARBA" id="ARBA00009211"/>
    </source>
</evidence>
<dbReference type="SMART" id="SM00931">
    <property type="entry name" value="NOSIC"/>
    <property type="match status" value="1"/>
</dbReference>
<evidence type="ECO:0000313" key="8">
    <source>
        <dbReference type="Proteomes" id="UP000243348"/>
    </source>
</evidence>
<dbReference type="PROSITE" id="PS51358">
    <property type="entry name" value="NOP"/>
    <property type="match status" value="1"/>
</dbReference>
<evidence type="ECO:0000256" key="5">
    <source>
        <dbReference type="ARBA" id="ARBA00040742"/>
    </source>
</evidence>
<evidence type="ECO:0000313" key="7">
    <source>
        <dbReference type="EMBL" id="AFP65615.1"/>
    </source>
</evidence>
<dbReference type="InterPro" id="IPR012974">
    <property type="entry name" value="NOP58/56_N"/>
</dbReference>
<dbReference type="SUPFAM" id="SSF89124">
    <property type="entry name" value="Nop domain"/>
    <property type="match status" value="1"/>
</dbReference>
<dbReference type="InterPro" id="IPR002687">
    <property type="entry name" value="Nop_dom"/>
</dbReference>
<dbReference type="AlphaFoldDB" id="J7GB29"/>
<keyword evidence="4" id="KW-0539">Nucleus</keyword>
<dbReference type="GO" id="GO:0042254">
    <property type="term" value="P:ribosome biogenesis"/>
    <property type="evidence" value="ECO:0007669"/>
    <property type="project" value="UniProtKB-KW"/>
</dbReference>
<proteinExistence type="inferred from homology"/>
<evidence type="ECO:0000256" key="1">
    <source>
        <dbReference type="ARBA" id="ARBA00004604"/>
    </source>
</evidence>
<reference evidence="7 8" key="1">
    <citation type="journal article" date="2012" name="Genome Biol. Evol.">
        <title>Nucleomorph genome sequence of the cryptophyte alga Chroomonas mesostigmatica CCMP1168 reveals lineage-specific gene loss and genome complexity.</title>
        <authorList>
            <person name="Moore C.E."/>
            <person name="Curtis B."/>
            <person name="Mills T."/>
            <person name="Tanifuji G."/>
            <person name="Archibald J.M."/>
        </authorList>
    </citation>
    <scope>NUCLEOTIDE SEQUENCE [LARGE SCALE GENOMIC DNA]</scope>
    <source>
        <strain evidence="7 8">CCMP1168</strain>
    </source>
</reference>
<dbReference type="EMBL" id="CP003682">
    <property type="protein sequence ID" value="AFP65615.1"/>
    <property type="molecule type" value="Genomic_DNA"/>
</dbReference>
<protein>
    <recommendedName>
        <fullName evidence="5">Nucleolar protein 56</fullName>
    </recommendedName>
</protein>
<dbReference type="PANTHER" id="PTHR10894:SF0">
    <property type="entry name" value="NUCLEOLAR PROTEIN 56"/>
    <property type="match status" value="1"/>
</dbReference>
<dbReference type="GO" id="GO:0030515">
    <property type="term" value="F:snoRNA binding"/>
    <property type="evidence" value="ECO:0007669"/>
    <property type="project" value="InterPro"/>
</dbReference>
<dbReference type="Gene3D" id="1.10.287.4070">
    <property type="match status" value="1"/>
</dbReference>
<comment type="subcellular location">
    <subcellularLocation>
        <location evidence="1">Nucleus</location>
        <location evidence="1">Nucleolus</location>
    </subcellularLocation>
</comment>
<dbReference type="PANTHER" id="PTHR10894">
    <property type="entry name" value="NUCLEOLAR PROTEIN 5 NUCLEOLAR PROTEIN NOP5 NOP58"/>
    <property type="match status" value="1"/>
</dbReference>
<dbReference type="Gene3D" id="1.10.246.90">
    <property type="entry name" value="Nop domain"/>
    <property type="match status" value="1"/>
</dbReference>